<reference evidence="2 3" key="1">
    <citation type="journal article" date="2024" name="bioRxiv">
        <title>A reference genome for Trichogramma kaykai: A tiny desert-dwelling parasitoid wasp with competing sex-ratio distorters.</title>
        <authorList>
            <person name="Culotta J."/>
            <person name="Lindsey A.R."/>
        </authorList>
    </citation>
    <scope>NUCLEOTIDE SEQUENCE [LARGE SCALE GENOMIC DNA]</scope>
    <source>
        <strain evidence="2 3">KSX58</strain>
    </source>
</reference>
<proteinExistence type="predicted"/>
<organism evidence="2 3">
    <name type="scientific">Trichogramma kaykai</name>
    <dbReference type="NCBI Taxonomy" id="54128"/>
    <lineage>
        <taxon>Eukaryota</taxon>
        <taxon>Metazoa</taxon>
        <taxon>Ecdysozoa</taxon>
        <taxon>Arthropoda</taxon>
        <taxon>Hexapoda</taxon>
        <taxon>Insecta</taxon>
        <taxon>Pterygota</taxon>
        <taxon>Neoptera</taxon>
        <taxon>Endopterygota</taxon>
        <taxon>Hymenoptera</taxon>
        <taxon>Apocrita</taxon>
        <taxon>Proctotrupomorpha</taxon>
        <taxon>Chalcidoidea</taxon>
        <taxon>Trichogrammatidae</taxon>
        <taxon>Trichogramma</taxon>
    </lineage>
</organism>
<sequence>MSSFNYEHPDFSSIKYYFCKQRFVLCGARRRLKNNPENSNKIWRHEYEFENKKFFMSKPLYFRVFELRTTRTRTTRTKRGAGRAASPAGKDRTNRQARKRFEESWYAAA</sequence>
<dbReference type="EMBL" id="JBJJXI010000066">
    <property type="protein sequence ID" value="KAL3397259.1"/>
    <property type="molecule type" value="Genomic_DNA"/>
</dbReference>
<name>A0ABD2WXC7_9HYME</name>
<gene>
    <name evidence="2" type="ORF">TKK_008831</name>
</gene>
<comment type="caution">
    <text evidence="2">The sequence shown here is derived from an EMBL/GenBank/DDBJ whole genome shotgun (WGS) entry which is preliminary data.</text>
</comment>
<evidence type="ECO:0000256" key="1">
    <source>
        <dbReference type="SAM" id="MobiDB-lite"/>
    </source>
</evidence>
<protein>
    <submittedName>
        <fullName evidence="2">Uncharacterized protein</fullName>
    </submittedName>
</protein>
<evidence type="ECO:0000313" key="2">
    <source>
        <dbReference type="EMBL" id="KAL3397259.1"/>
    </source>
</evidence>
<keyword evidence="3" id="KW-1185">Reference proteome</keyword>
<dbReference type="Proteomes" id="UP001627154">
    <property type="component" value="Unassembled WGS sequence"/>
</dbReference>
<feature type="compositionally biased region" description="Basic and acidic residues" evidence="1">
    <location>
        <begin position="89"/>
        <end position="103"/>
    </location>
</feature>
<accession>A0ABD2WXC7</accession>
<evidence type="ECO:0000313" key="3">
    <source>
        <dbReference type="Proteomes" id="UP001627154"/>
    </source>
</evidence>
<feature type="region of interest" description="Disordered" evidence="1">
    <location>
        <begin position="73"/>
        <end position="109"/>
    </location>
</feature>
<dbReference type="AlphaFoldDB" id="A0ABD2WXC7"/>